<reference evidence="1" key="1">
    <citation type="journal article" date="2014" name="Int. J. Syst. Evol. Microbiol.">
        <title>Complete genome sequence of Corynebacterium casei LMG S-19264T (=DSM 44701T), isolated from a smear-ripened cheese.</title>
        <authorList>
            <consortium name="US DOE Joint Genome Institute (JGI-PGF)"/>
            <person name="Walter F."/>
            <person name="Albersmeier A."/>
            <person name="Kalinowski J."/>
            <person name="Ruckert C."/>
        </authorList>
    </citation>
    <scope>NUCLEOTIDE SEQUENCE</scope>
    <source>
        <strain evidence="1">CGMCC 1.15533</strain>
    </source>
</reference>
<evidence type="ECO:0008006" key="3">
    <source>
        <dbReference type="Google" id="ProtNLM"/>
    </source>
</evidence>
<comment type="caution">
    <text evidence="1">The sequence shown here is derived from an EMBL/GenBank/DDBJ whole genome shotgun (WGS) entry which is preliminary data.</text>
</comment>
<evidence type="ECO:0000313" key="1">
    <source>
        <dbReference type="EMBL" id="GGE25824.1"/>
    </source>
</evidence>
<organism evidence="1 2">
    <name type="scientific">Streptococcus himalayensis</name>
    <dbReference type="NCBI Taxonomy" id="1888195"/>
    <lineage>
        <taxon>Bacteria</taxon>
        <taxon>Bacillati</taxon>
        <taxon>Bacillota</taxon>
        <taxon>Bacilli</taxon>
        <taxon>Lactobacillales</taxon>
        <taxon>Streptococcaceae</taxon>
        <taxon>Streptococcus</taxon>
    </lineage>
</organism>
<sequence>MVNRSRRSKVNAFRMLAKSRQAIPKINKTSNETNMNPLYHIFMGEMLKNLLTRIGLYHIMKVSKLKEVYHENYTSGQSSRRWACRL</sequence>
<protein>
    <recommendedName>
        <fullName evidence="3">Transposase</fullName>
    </recommendedName>
</protein>
<proteinExistence type="predicted"/>
<evidence type="ECO:0000313" key="2">
    <source>
        <dbReference type="Proteomes" id="UP000660801"/>
    </source>
</evidence>
<reference evidence="1" key="2">
    <citation type="submission" date="2020-09" db="EMBL/GenBank/DDBJ databases">
        <authorList>
            <person name="Sun Q."/>
            <person name="Zhou Y."/>
        </authorList>
    </citation>
    <scope>NUCLEOTIDE SEQUENCE</scope>
    <source>
        <strain evidence="1">CGMCC 1.15533</strain>
    </source>
</reference>
<dbReference type="Proteomes" id="UP000660801">
    <property type="component" value="Unassembled WGS sequence"/>
</dbReference>
<gene>
    <name evidence="1" type="ORF">GCM10011510_03690</name>
</gene>
<dbReference type="EMBL" id="BMJN01000003">
    <property type="protein sequence ID" value="GGE25824.1"/>
    <property type="molecule type" value="Genomic_DNA"/>
</dbReference>
<name>A0A917EDQ8_9STRE</name>
<dbReference type="AlphaFoldDB" id="A0A917EDQ8"/>
<keyword evidence="2" id="KW-1185">Reference proteome</keyword>
<accession>A0A917EDQ8</accession>